<proteinExistence type="predicted"/>
<dbReference type="InterPro" id="IPR018003">
    <property type="entry name" value="Insecticidal_toxin/plasmid_vir"/>
</dbReference>
<gene>
    <name evidence="2" type="ORF">JZ00_11470</name>
</gene>
<name>A0A0B1Z5A1_9PSED</name>
<accession>A0A0B1Z5A1</accession>
<keyword evidence="1" id="KW-0843">Virulence</keyword>
<protein>
    <submittedName>
        <fullName evidence="2">Virulence plasmid 28 protein</fullName>
    </submittedName>
</protein>
<dbReference type="RefSeq" id="WP_039591409.1">
    <property type="nucleotide sequence ID" value="NZ_JQGJ02000006.1"/>
</dbReference>
<reference evidence="3" key="1">
    <citation type="submission" date="2015-03" db="EMBL/GenBank/DDBJ databases">
        <title>Pseudomonas frederiksbergensis hydrocarbon degrader.</title>
        <authorList>
            <person name="Brown L.M."/>
            <person name="Ruiz O.N."/>
            <person name="Mueller S."/>
            <person name="Gunasekera T.S."/>
        </authorList>
    </citation>
    <scope>NUCLEOTIDE SEQUENCE [LARGE SCALE GENOMIC DNA]</scope>
    <source>
        <strain evidence="3">SI8</strain>
    </source>
</reference>
<dbReference type="Proteomes" id="UP000030949">
    <property type="component" value="Unassembled WGS sequence"/>
</dbReference>
<dbReference type="AlphaFoldDB" id="A0A0B1Z5A1"/>
<organism evidence="2 3">
    <name type="scientific">Pseudomonas frederiksbergensis</name>
    <dbReference type="NCBI Taxonomy" id="104087"/>
    <lineage>
        <taxon>Bacteria</taxon>
        <taxon>Pseudomonadati</taxon>
        <taxon>Pseudomonadota</taxon>
        <taxon>Gammaproteobacteria</taxon>
        <taxon>Pseudomonadales</taxon>
        <taxon>Pseudomonadaceae</taxon>
        <taxon>Pseudomonas</taxon>
    </lineage>
</organism>
<dbReference type="OrthoDB" id="9129814at2"/>
<dbReference type="Pfam" id="PF03538">
    <property type="entry name" value="VRP1"/>
    <property type="match status" value="1"/>
</dbReference>
<comment type="caution">
    <text evidence="2">The sequence shown here is derived from an EMBL/GenBank/DDBJ whole genome shotgun (WGS) entry which is preliminary data.</text>
</comment>
<dbReference type="EMBL" id="JQGJ01000006">
    <property type="protein sequence ID" value="KHK64381.1"/>
    <property type="molecule type" value="Genomic_DNA"/>
</dbReference>
<dbReference type="InterPro" id="IPR013783">
    <property type="entry name" value="Ig-like_fold"/>
</dbReference>
<sequence>MADSQPAVQLMNQLFSQKQRTEYVALGEYLEKGGSIFPLVENGVKGLVKDFGVSPDDARQFLRRANSMALYVRRQFIEHGLHDTGTQAQSSPRSGLLSMVDGPTFNTLFNPGFDRMCPPQALESITSPVAYLIELLRWIETRIETVGEEDEKRPLHDRRTDLKPLSIDFNAVHRSISAVDIIVPVLEAFIEAHEPEEPERDLEDAMTEARYPNGLPYYEHWVTLDTVARHHGLSVGDFAHRVNPSFPYFLGGDAWNDAAGHALAHASRLGPFQRQLLMEDAPDFDDRDVYYTNNFGTDNTYKPINLRQVDFFGERTKLDTQGLEALLSVRRFAPVRSANVKTYLEAEAPDAPESGRSGSVYLNANAHPAVHITSGGASFSHRLTLNDEEPNGLIGFDRINRKVRLDQWLMLPSEQVDALLVAAIRADVRGSATDGTWWISEGVVHALGLFQSLRERYSCTAADFAVFIDELSIYGRGEKLSQFDQIFNNQGDYRDPLILDRGAFPLMPDPGVPDLTVAKLCSALNIDLKTYAYLAQAIAEAHNITDGLLLRTPEIVSSFYRLVRLPRLLGITPVEGILMLTVLGGKPWLNGLAGFPQLNSTPGDTATVEPPDVLYLICAMQACTQWCADRNFTVLWMLQQLSPPDARAATDAERQFFDQVLNLLPGVLFTDSALLAAGVPALAGASWLDLLTALVDSDGLVIAYPGTEEQYLAYARTTLDDAVKDGLGEGFDSERPAIVEKMLAVLLQVRGAQASVVRETLAVYAGVDSAQAIHVLAWADATVHRLLHQILVRAPSDNQQPSKRRDEESDPLLLLLADVRRRGAVVAKLALSAELLQDYLDYGHEAWLGQDNKHAFTIGTLYYLTVLTHAFELSEQPEQQLLDYLREVNALPSPLSGDALSLVQQAATIRLAEFFNWSVQDVHECIRHIAPGDEILKKLAQLDLLMRVRELAAHTGMDAVTIFLIGTLPEVIDPAAYKDAAEHALLSISESSPPAATVNEALAQLATLTIVASKNEVVPNKPDEKIIYTVTLKDGSGEALSGVFIHASATLGTIEDVATDPDGKAELIFMPGKVMGTEKPLFWLDLFEPQRGPTVNLVADQQTLQFPAPLKSAVPLAEVAYGQEVELYATMVDSYRNLGKHARVQWFAEPAERVEGPALVIRPGQGLTNEEGLTRVFVSSPTGGTFAISVLSADSENAAEFEPITFANPE</sequence>
<evidence type="ECO:0000313" key="3">
    <source>
        <dbReference type="Proteomes" id="UP000030949"/>
    </source>
</evidence>
<evidence type="ECO:0000256" key="1">
    <source>
        <dbReference type="ARBA" id="ARBA00023026"/>
    </source>
</evidence>
<dbReference type="Gene3D" id="2.60.40.10">
    <property type="entry name" value="Immunoglobulins"/>
    <property type="match status" value="1"/>
</dbReference>
<evidence type="ECO:0000313" key="2">
    <source>
        <dbReference type="EMBL" id="KHK64381.1"/>
    </source>
</evidence>